<dbReference type="EMBL" id="JAFGIX010000027">
    <property type="protein sequence ID" value="MBN1572646.1"/>
    <property type="molecule type" value="Genomic_DNA"/>
</dbReference>
<gene>
    <name evidence="1" type="ORF">JW984_05545</name>
</gene>
<organism evidence="1 2">
    <name type="scientific">Candidatus Zymogenus saltonus</name>
    <dbReference type="NCBI Taxonomy" id="2844893"/>
    <lineage>
        <taxon>Bacteria</taxon>
        <taxon>Deltaproteobacteria</taxon>
        <taxon>Candidatus Zymogenia</taxon>
        <taxon>Candidatus Zymogeniales</taxon>
        <taxon>Candidatus Zymogenaceae</taxon>
        <taxon>Candidatus Zymogenus</taxon>
    </lineage>
</organism>
<name>A0A9D8KC97_9DELT</name>
<reference evidence="1" key="1">
    <citation type="journal article" date="2021" name="Environ. Microbiol.">
        <title>Genomic characterization of three novel Desulfobacterota classes expand the metabolic and phylogenetic diversity of the phylum.</title>
        <authorList>
            <person name="Murphy C.L."/>
            <person name="Biggerstaff J."/>
            <person name="Eichhorn A."/>
            <person name="Ewing E."/>
            <person name="Shahan R."/>
            <person name="Soriano D."/>
            <person name="Stewart S."/>
            <person name="VanMol K."/>
            <person name="Walker R."/>
            <person name="Walters P."/>
            <person name="Elshahed M.S."/>
            <person name="Youssef N.H."/>
        </authorList>
    </citation>
    <scope>NUCLEOTIDE SEQUENCE</scope>
    <source>
        <strain evidence="1">Zod_Metabat.24</strain>
    </source>
</reference>
<evidence type="ECO:0000313" key="1">
    <source>
        <dbReference type="EMBL" id="MBN1572646.1"/>
    </source>
</evidence>
<comment type="caution">
    <text evidence="1">The sequence shown here is derived from an EMBL/GenBank/DDBJ whole genome shotgun (WGS) entry which is preliminary data.</text>
</comment>
<reference evidence="1" key="2">
    <citation type="submission" date="2021-01" db="EMBL/GenBank/DDBJ databases">
        <authorList>
            <person name="Hahn C.R."/>
            <person name="Youssef N.H."/>
            <person name="Elshahed M."/>
        </authorList>
    </citation>
    <scope>NUCLEOTIDE SEQUENCE</scope>
    <source>
        <strain evidence="1">Zod_Metabat.24</strain>
    </source>
</reference>
<dbReference type="Proteomes" id="UP000809273">
    <property type="component" value="Unassembled WGS sequence"/>
</dbReference>
<accession>A0A9D8KC97</accession>
<sequence length="79" mass="9146">MCEALKIEMETYEKNKEELIGKAEGKFVLIKNDEVVGIYENRMDAIKQGYEKYGHEAFLVKQIFRIETPSNFVSNLLGI</sequence>
<evidence type="ECO:0008006" key="3">
    <source>
        <dbReference type="Google" id="ProtNLM"/>
    </source>
</evidence>
<dbReference type="AlphaFoldDB" id="A0A9D8KC97"/>
<proteinExistence type="predicted"/>
<protein>
    <recommendedName>
        <fullName evidence="3">DUF5678 domain-containing protein</fullName>
    </recommendedName>
</protein>
<evidence type="ECO:0000313" key="2">
    <source>
        <dbReference type="Proteomes" id="UP000809273"/>
    </source>
</evidence>